<keyword evidence="5" id="KW-0009">Actin-binding</keyword>
<gene>
    <name evidence="10" type="ORF">TRSC58_05742</name>
</gene>
<keyword evidence="11" id="KW-1185">Reference proteome</keyword>
<dbReference type="PANTHER" id="PTHR13759:SF1">
    <property type="entry name" value="TWINFILIN"/>
    <property type="match status" value="1"/>
</dbReference>
<dbReference type="AlphaFoldDB" id="A0A061J003"/>
<dbReference type="GO" id="GO:0005884">
    <property type="term" value="C:actin filament"/>
    <property type="evidence" value="ECO:0007669"/>
    <property type="project" value="TreeGrafter"/>
</dbReference>
<dbReference type="SMART" id="SM00102">
    <property type="entry name" value="ADF"/>
    <property type="match status" value="1"/>
</dbReference>
<evidence type="ECO:0000313" key="10">
    <source>
        <dbReference type="EMBL" id="ESL06582.1"/>
    </source>
</evidence>
<dbReference type="VEuPathDB" id="TriTrypDB:TRSC58_05742"/>
<dbReference type="GO" id="GO:0051015">
    <property type="term" value="F:actin filament binding"/>
    <property type="evidence" value="ECO:0007669"/>
    <property type="project" value="TreeGrafter"/>
</dbReference>
<comment type="caution">
    <text evidence="10">The sequence shown here is derived from an EMBL/GenBank/DDBJ whole genome shotgun (WGS) entry which is preliminary data.</text>
</comment>
<dbReference type="Gene3D" id="3.40.20.10">
    <property type="entry name" value="Severin"/>
    <property type="match status" value="2"/>
</dbReference>
<evidence type="ECO:0000256" key="3">
    <source>
        <dbReference type="ARBA" id="ARBA00022490"/>
    </source>
</evidence>
<keyword evidence="3" id="KW-0963">Cytoplasm</keyword>
<name>A0A061J003_TRYRA</name>
<proteinExistence type="inferred from homology"/>
<evidence type="ECO:0000259" key="9">
    <source>
        <dbReference type="SMART" id="SM00102"/>
    </source>
</evidence>
<comment type="similarity">
    <text evidence="2">Belongs to the actin-binding proteins ADF family. Twinfilin subfamily.</text>
</comment>
<dbReference type="EMBL" id="AUPL01005742">
    <property type="protein sequence ID" value="ESL06582.1"/>
    <property type="molecule type" value="Genomic_DNA"/>
</dbReference>
<sequence>MLTVKFQLDSALQEAFKFFQEANTSLRALVVTLDDEVLRLHDKVDEATANMDDDLAKVRDIITAEKLEAAFIIVKLSEGEFAQVFLCSDSVKPKTKMLYASGAFHLSGASGLTHLVKEHVNNVGDITLSLFKKETPADRMDLMTEKEKLYATIEKMEPAPMQVAMPGVAMPITEEGVNLLKELNRGALNALSFVVDAEKIAVDKALEASDDSSSSLSSLLRAVKCIIPEDHARFLVLRCSVNGAAKTLMVYISPPTCKPRVRMTYAASKSSFVFQAEQHGVTFLRRVEVSSTSDLQGAVEDALNADLDNKSEEQPNPPNPTA</sequence>
<dbReference type="PANTHER" id="PTHR13759">
    <property type="entry name" value="TWINFILIN"/>
    <property type="match status" value="1"/>
</dbReference>
<dbReference type="GO" id="GO:0051016">
    <property type="term" value="P:barbed-end actin filament capping"/>
    <property type="evidence" value="ECO:0007669"/>
    <property type="project" value="TreeGrafter"/>
</dbReference>
<accession>A0A061J003</accession>
<dbReference type="GO" id="GO:0003785">
    <property type="term" value="F:actin monomer binding"/>
    <property type="evidence" value="ECO:0007669"/>
    <property type="project" value="TreeGrafter"/>
</dbReference>
<reference evidence="10 11" key="1">
    <citation type="submission" date="2013-07" db="EMBL/GenBank/DDBJ databases">
        <authorList>
            <person name="Stoco P.H."/>
            <person name="Wagner G."/>
            <person name="Gerber A."/>
            <person name="Zaha A."/>
            <person name="Thompson C."/>
            <person name="Bartholomeu D.C."/>
            <person name="Luckemeyer D.D."/>
            <person name="Bahia D."/>
            <person name="Loreto E."/>
            <person name="Prestes E.B."/>
            <person name="Lima F.M."/>
            <person name="Rodrigues-Luiz G."/>
            <person name="Vallejo G.A."/>
            <person name="Filho J.F."/>
            <person name="Monteiro K.M."/>
            <person name="Tyler K.M."/>
            <person name="de Almeida L.G."/>
            <person name="Ortiz M.F."/>
            <person name="Siervo M.A."/>
            <person name="de Moraes M.H."/>
            <person name="Cunha O.L."/>
            <person name="Mendonca-Neto R."/>
            <person name="Silva R."/>
            <person name="Teixeira S.M."/>
            <person name="Murta S.M."/>
            <person name="Sincero T.C."/>
            <person name="Mendes T.A."/>
            <person name="Urmenyi T.P."/>
            <person name="Silva V.G."/>
            <person name="da Rocha W.D."/>
            <person name="Andersson B."/>
            <person name="Romanha A.J."/>
            <person name="Steindel M."/>
            <person name="de Vasconcelos A.T."/>
            <person name="Grisard E.C."/>
        </authorList>
    </citation>
    <scope>NUCLEOTIDE SEQUENCE [LARGE SCALE GENOMIC DNA]</scope>
    <source>
        <strain evidence="10 11">SC58</strain>
    </source>
</reference>
<evidence type="ECO:0000256" key="4">
    <source>
        <dbReference type="ARBA" id="ARBA00022737"/>
    </source>
</evidence>
<comment type="subunit">
    <text evidence="7">Interacts with G-actin; ADP-actin form.</text>
</comment>
<evidence type="ECO:0000256" key="1">
    <source>
        <dbReference type="ARBA" id="ARBA00004245"/>
    </source>
</evidence>
<evidence type="ECO:0000256" key="8">
    <source>
        <dbReference type="SAM" id="MobiDB-lite"/>
    </source>
</evidence>
<protein>
    <submittedName>
        <fullName evidence="10">G-actin binding protein</fullName>
    </submittedName>
</protein>
<dbReference type="GO" id="GO:0030042">
    <property type="term" value="P:actin filament depolymerization"/>
    <property type="evidence" value="ECO:0007669"/>
    <property type="project" value="TreeGrafter"/>
</dbReference>
<dbReference type="InterPro" id="IPR028458">
    <property type="entry name" value="Twinfilin"/>
</dbReference>
<comment type="subcellular location">
    <subcellularLocation>
        <location evidence="1">Cytoplasm</location>
        <location evidence="1">Cytoskeleton</location>
    </subcellularLocation>
</comment>
<evidence type="ECO:0000256" key="2">
    <source>
        <dbReference type="ARBA" id="ARBA00009557"/>
    </source>
</evidence>
<evidence type="ECO:0000256" key="6">
    <source>
        <dbReference type="ARBA" id="ARBA00023212"/>
    </source>
</evidence>
<keyword evidence="4" id="KW-0677">Repeat</keyword>
<evidence type="ECO:0000313" key="11">
    <source>
        <dbReference type="Proteomes" id="UP000031737"/>
    </source>
</evidence>
<dbReference type="Pfam" id="PF00241">
    <property type="entry name" value="Cofilin_ADF"/>
    <property type="match status" value="2"/>
</dbReference>
<dbReference type="InterPro" id="IPR029006">
    <property type="entry name" value="ADF-H/Gelsolin-like_dom_sf"/>
</dbReference>
<organism evidence="10 11">
    <name type="scientific">Trypanosoma rangeli SC58</name>
    <dbReference type="NCBI Taxonomy" id="429131"/>
    <lineage>
        <taxon>Eukaryota</taxon>
        <taxon>Discoba</taxon>
        <taxon>Euglenozoa</taxon>
        <taxon>Kinetoplastea</taxon>
        <taxon>Metakinetoplastina</taxon>
        <taxon>Trypanosomatida</taxon>
        <taxon>Trypanosomatidae</taxon>
        <taxon>Trypanosoma</taxon>
        <taxon>Herpetosoma</taxon>
    </lineage>
</organism>
<feature type="domain" description="ADF-H" evidence="9">
    <location>
        <begin position="174"/>
        <end position="304"/>
    </location>
</feature>
<evidence type="ECO:0000256" key="7">
    <source>
        <dbReference type="ARBA" id="ARBA00038532"/>
    </source>
</evidence>
<evidence type="ECO:0000256" key="5">
    <source>
        <dbReference type="ARBA" id="ARBA00023203"/>
    </source>
</evidence>
<keyword evidence="6" id="KW-0206">Cytoskeleton</keyword>
<feature type="region of interest" description="Disordered" evidence="8">
    <location>
        <begin position="300"/>
        <end position="322"/>
    </location>
</feature>
<dbReference type="GO" id="GO:0005737">
    <property type="term" value="C:cytoplasm"/>
    <property type="evidence" value="ECO:0007669"/>
    <property type="project" value="TreeGrafter"/>
</dbReference>
<dbReference type="SUPFAM" id="SSF55753">
    <property type="entry name" value="Actin depolymerizing proteins"/>
    <property type="match status" value="2"/>
</dbReference>
<dbReference type="Proteomes" id="UP000031737">
    <property type="component" value="Unassembled WGS sequence"/>
</dbReference>
<dbReference type="InterPro" id="IPR002108">
    <property type="entry name" value="ADF-H"/>
</dbReference>
<dbReference type="OrthoDB" id="10006997at2759"/>